<dbReference type="InterPro" id="IPR000253">
    <property type="entry name" value="FHA_dom"/>
</dbReference>
<reference evidence="3" key="1">
    <citation type="journal article" date="2019" name="Sci. Rep.">
        <title>Draft genome of Tanacetum cinerariifolium, the natural source of mosquito coil.</title>
        <authorList>
            <person name="Yamashiro T."/>
            <person name="Shiraishi A."/>
            <person name="Satake H."/>
            <person name="Nakayama K."/>
        </authorList>
    </citation>
    <scope>NUCLEOTIDE SEQUENCE</scope>
</reference>
<evidence type="ECO:0000256" key="1">
    <source>
        <dbReference type="SAM" id="MobiDB-lite"/>
    </source>
</evidence>
<dbReference type="InterPro" id="IPR029060">
    <property type="entry name" value="PIN-like_dom_sf"/>
</dbReference>
<dbReference type="SMART" id="SM00240">
    <property type="entry name" value="FHA"/>
    <property type="match status" value="1"/>
</dbReference>
<name>A0A699HZ54_TANCI</name>
<dbReference type="CDD" id="cd22691">
    <property type="entry name" value="FHA_PS1-like"/>
    <property type="match status" value="1"/>
</dbReference>
<feature type="region of interest" description="Disordered" evidence="1">
    <location>
        <begin position="188"/>
        <end position="211"/>
    </location>
</feature>
<dbReference type="SUPFAM" id="SSF49879">
    <property type="entry name" value="SMAD/FHA domain"/>
    <property type="match status" value="1"/>
</dbReference>
<proteinExistence type="predicted"/>
<dbReference type="InterPro" id="IPR008984">
    <property type="entry name" value="SMAD_FHA_dom_sf"/>
</dbReference>
<dbReference type="Gene3D" id="2.60.200.20">
    <property type="match status" value="1"/>
</dbReference>
<dbReference type="GO" id="GO:0031965">
    <property type="term" value="C:nuclear membrane"/>
    <property type="evidence" value="ECO:0007669"/>
    <property type="project" value="TreeGrafter"/>
</dbReference>
<evidence type="ECO:0000313" key="3">
    <source>
        <dbReference type="EMBL" id="GEZ01608.1"/>
    </source>
</evidence>
<protein>
    <recommendedName>
        <fullName evidence="2">FHA domain-containing protein</fullName>
    </recommendedName>
</protein>
<dbReference type="Gene3D" id="3.40.50.1010">
    <property type="entry name" value="5'-nuclease"/>
    <property type="match status" value="1"/>
</dbReference>
<feature type="domain" description="FHA" evidence="2">
    <location>
        <begin position="41"/>
        <end position="92"/>
    </location>
</feature>
<feature type="compositionally biased region" description="Low complexity" evidence="1">
    <location>
        <begin position="197"/>
        <end position="209"/>
    </location>
</feature>
<accession>A0A699HZ54</accession>
<dbReference type="PANTHER" id="PTHR22593:SF8">
    <property type="entry name" value="FHA DOMAIN-CONTAINING PROTEIN PS1"/>
    <property type="match status" value="1"/>
</dbReference>
<dbReference type="Pfam" id="PF13638">
    <property type="entry name" value="PIN_4"/>
    <property type="match status" value="1"/>
</dbReference>
<sequence length="1086" mass="120674">MDETETLTVPSFTVLKNGSILKNIILLNKSSSSSSQEEQILLAGRHPHCNITLGHPSISRYHLRIHSNPQLHSISVFDLSSVHGTWVCGMRVKPGVFVRLKEGDTVKIGGSSRLYELHWVPINTLSEACDVYAVKQGESENQDEKDDTCSLDDDMVGLEWPLEDKVQDSPFKKLDPLICSVSEYLSSSGDDTEVEHSSSSNESNEGNKNGQVFSTILDQPESVVVQTVPAVHDFNSMSELEPQIDGVNKEDISELVVNCSKSSCDATELEPSSPWGTGNEIGDVFAPALAHSPLVVFEGMSETEVSDSLDKSEDQLNWFRDNVNDEFELQSDGIIKQDPVSVLSCFKSLCDDAEVEHSSPKKTGNINGELFTAVSIQSPFVVSEAISEAEVSDSLDKSKDESYWLRGNLSNEFEQLGYGTMKEDLISVAAFDALNQNIARSDEINMGNEIEQVSEQEIDNWLRDNISNEFEKLSNGTVKDDMVSVALSEDIKTCEKDASDKEIARDDEIDMGNENEPLIQQEIDIGCVKGDDDESFTPSREGGKEVNVGCVFEQRNQIKTTDESASVILFDGLDKEADISNEFGLLSHSAMKGDPLSVAPFDVVKTHEKDVLNQGVARSDEIEMGNQSDVVIQQGIDNGSISVALNDDVKGDEEEPFMADMAGAEEVNLGCEFEQMNKMNIMDESASVILFDGLDNEVDMGIKFELIDDEIMKNQSVFEAIPDGTDLDQEQTLTPVSRVKEVCMNLEALMNGSVPTNLFDSLDENEFEFFTPDKENKNPEDRSGKSLQKRWKKAVSPIINEEKDIFGFSKSLLTNVDESKSVFTMDERKFASNSLLQRSPNTDKVDPFAHCEEVLFSSEKETKSGQVEMEASCNSIIYPETVQKVTDSCQNVLGGAKKSWTMVVDTSTLLHDESLKHLKLLKGIKGTQLFIPKTVIRELMDLKSQYAFYKSSTVKASLALQWIDESMVTTSWWIHIDDEILHHPQAETEVLQSALHLCKEISDGKIIILSNDLTLKIKAMAEGVMCEEAEEFRRSLVNPFSERFMWVGSSARGLTWSCVDDVVRNYHRCSLHGSHRLKGLRLLARG</sequence>
<dbReference type="Pfam" id="PF00498">
    <property type="entry name" value="FHA"/>
    <property type="match status" value="1"/>
</dbReference>
<dbReference type="InterPro" id="IPR002716">
    <property type="entry name" value="PIN_dom"/>
</dbReference>
<evidence type="ECO:0000259" key="2">
    <source>
        <dbReference type="PROSITE" id="PS50006"/>
    </source>
</evidence>
<gene>
    <name evidence="3" type="ORF">Tci_473581</name>
</gene>
<comment type="caution">
    <text evidence="3">The sequence shown here is derived from an EMBL/GenBank/DDBJ whole genome shotgun (WGS) entry which is preliminary data.</text>
</comment>
<dbReference type="PROSITE" id="PS50006">
    <property type="entry name" value="FHA_DOMAIN"/>
    <property type="match status" value="1"/>
</dbReference>
<dbReference type="SUPFAM" id="SSF88723">
    <property type="entry name" value="PIN domain-like"/>
    <property type="match status" value="1"/>
</dbReference>
<organism evidence="3">
    <name type="scientific">Tanacetum cinerariifolium</name>
    <name type="common">Dalmatian daisy</name>
    <name type="synonym">Chrysanthemum cinerariifolium</name>
    <dbReference type="NCBI Taxonomy" id="118510"/>
    <lineage>
        <taxon>Eukaryota</taxon>
        <taxon>Viridiplantae</taxon>
        <taxon>Streptophyta</taxon>
        <taxon>Embryophyta</taxon>
        <taxon>Tracheophyta</taxon>
        <taxon>Spermatophyta</taxon>
        <taxon>Magnoliopsida</taxon>
        <taxon>eudicotyledons</taxon>
        <taxon>Gunneridae</taxon>
        <taxon>Pentapetalae</taxon>
        <taxon>asterids</taxon>
        <taxon>campanulids</taxon>
        <taxon>Asterales</taxon>
        <taxon>Asteraceae</taxon>
        <taxon>Asteroideae</taxon>
        <taxon>Anthemideae</taxon>
        <taxon>Anthemidinae</taxon>
        <taxon>Tanacetum</taxon>
    </lineage>
</organism>
<dbReference type="AlphaFoldDB" id="A0A699HZ54"/>
<dbReference type="PANTHER" id="PTHR22593">
    <property type="entry name" value="TRANSMEMBRANE PROTEIN 18"/>
    <property type="match status" value="1"/>
</dbReference>
<dbReference type="EMBL" id="BKCJ010232214">
    <property type="protein sequence ID" value="GEZ01608.1"/>
    <property type="molecule type" value="Genomic_DNA"/>
</dbReference>